<name>A0ABW3NQH4_9FLAO</name>
<keyword evidence="4" id="KW-1185">Reference proteome</keyword>
<proteinExistence type="predicted"/>
<feature type="domain" description="Sialate O-acetylesterase" evidence="2">
    <location>
        <begin position="31"/>
        <end position="284"/>
    </location>
</feature>
<protein>
    <submittedName>
        <fullName evidence="3">Sialate O-acetylesterase</fullName>
    </submittedName>
</protein>
<evidence type="ECO:0000259" key="2">
    <source>
        <dbReference type="Pfam" id="PF03629"/>
    </source>
</evidence>
<dbReference type="SUPFAM" id="SSF52266">
    <property type="entry name" value="SGNH hydrolase"/>
    <property type="match status" value="1"/>
</dbReference>
<comment type="caution">
    <text evidence="3">The sequence shown here is derived from an EMBL/GenBank/DDBJ whole genome shotgun (WGS) entry which is preliminary data.</text>
</comment>
<dbReference type="Gene3D" id="3.40.50.1110">
    <property type="entry name" value="SGNH hydrolase"/>
    <property type="match status" value="1"/>
</dbReference>
<evidence type="ECO:0000313" key="3">
    <source>
        <dbReference type="EMBL" id="MFD1094566.1"/>
    </source>
</evidence>
<dbReference type="PROSITE" id="PS51257">
    <property type="entry name" value="PROKAR_LIPOPROTEIN"/>
    <property type="match status" value="1"/>
</dbReference>
<dbReference type="InterPro" id="IPR005181">
    <property type="entry name" value="SASA"/>
</dbReference>
<organism evidence="3 4">
    <name type="scientific">Salegentibacter chungangensis</name>
    <dbReference type="NCBI Taxonomy" id="1335724"/>
    <lineage>
        <taxon>Bacteria</taxon>
        <taxon>Pseudomonadati</taxon>
        <taxon>Bacteroidota</taxon>
        <taxon>Flavobacteriia</taxon>
        <taxon>Flavobacteriales</taxon>
        <taxon>Flavobacteriaceae</taxon>
        <taxon>Salegentibacter</taxon>
    </lineage>
</organism>
<dbReference type="PANTHER" id="PTHR31988:SF19">
    <property type="entry name" value="9-O-ACETYL-N-ACETYLNEURAMINIC ACID DEACETYLASE-RELATED"/>
    <property type="match status" value="1"/>
</dbReference>
<dbReference type="PANTHER" id="PTHR31988">
    <property type="entry name" value="ESTERASE, PUTATIVE (DUF303)-RELATED"/>
    <property type="match status" value="1"/>
</dbReference>
<evidence type="ECO:0000313" key="4">
    <source>
        <dbReference type="Proteomes" id="UP001597131"/>
    </source>
</evidence>
<evidence type="ECO:0000256" key="1">
    <source>
        <dbReference type="ARBA" id="ARBA00022801"/>
    </source>
</evidence>
<dbReference type="Proteomes" id="UP001597131">
    <property type="component" value="Unassembled WGS sequence"/>
</dbReference>
<dbReference type="Pfam" id="PF03629">
    <property type="entry name" value="SASA"/>
    <property type="match status" value="1"/>
</dbReference>
<reference evidence="4" key="1">
    <citation type="journal article" date="2019" name="Int. J. Syst. Evol. Microbiol.">
        <title>The Global Catalogue of Microorganisms (GCM) 10K type strain sequencing project: providing services to taxonomists for standard genome sequencing and annotation.</title>
        <authorList>
            <consortium name="The Broad Institute Genomics Platform"/>
            <consortium name="The Broad Institute Genome Sequencing Center for Infectious Disease"/>
            <person name="Wu L."/>
            <person name="Ma J."/>
        </authorList>
    </citation>
    <scope>NUCLEOTIDE SEQUENCE [LARGE SCALE GENOMIC DNA]</scope>
    <source>
        <strain evidence="4">CCUG 64793</strain>
    </source>
</reference>
<dbReference type="EMBL" id="JBHTLI010000001">
    <property type="protein sequence ID" value="MFD1094566.1"/>
    <property type="molecule type" value="Genomic_DNA"/>
</dbReference>
<dbReference type="InterPro" id="IPR052940">
    <property type="entry name" value="Carb_Esterase_6"/>
</dbReference>
<sequence length="301" mass="34571">MKQLIGIILLSTFVVSCGISRVFAQDNIARKKVFLFAGQSNMEGRADGAQLSEEDKQRLHKISDRIQFYYNHQPVTPLQLTTPKNYIKLKFDLTQCFGPELFFGIELAENYPDQEFIFIKRSKGGSSLYGCWNPDWSEDKAKLMDELDQPELYSDFITYVNSVLGDYGPDDYEVKGMLWVQGETDSAVKKWGEAPANTYGKNLRKLIQRTRTELGCPQMPFVMFQVGGGKVVEGMKKTTENDRNVYLIPQSKDRESDDFYERNPPPIGHYTAKSMKKIGVEFFKVFDDILNEQNKNCNPHF</sequence>
<keyword evidence="1" id="KW-0378">Hydrolase</keyword>
<gene>
    <name evidence="3" type="ORF">ACFQ3Q_02290</name>
</gene>
<dbReference type="InterPro" id="IPR036514">
    <property type="entry name" value="SGNH_hydro_sf"/>
</dbReference>
<accession>A0ABW3NQH4</accession>
<dbReference type="RefSeq" id="WP_380742511.1">
    <property type="nucleotide sequence ID" value="NZ_JBHTLI010000001.1"/>
</dbReference>